<dbReference type="OrthoDB" id="7605699at2759"/>
<evidence type="ECO:0000259" key="1">
    <source>
        <dbReference type="Pfam" id="PF05205"/>
    </source>
</evidence>
<dbReference type="EMBL" id="BGZK01002352">
    <property type="protein sequence ID" value="GBP93226.1"/>
    <property type="molecule type" value="Genomic_DNA"/>
</dbReference>
<keyword evidence="2" id="KW-0131">Cell cycle</keyword>
<dbReference type="STRING" id="151549.A0A4C1ZXP3"/>
<accession>A0A4C1ZXP3</accession>
<dbReference type="InterPro" id="IPR055264">
    <property type="entry name" value="BOD1/SHG1_dom"/>
</dbReference>
<dbReference type="GO" id="GO:0031297">
    <property type="term" value="P:replication fork processing"/>
    <property type="evidence" value="ECO:0007669"/>
    <property type="project" value="TreeGrafter"/>
</dbReference>
<comment type="caution">
    <text evidence="2">The sequence shown here is derived from an EMBL/GenBank/DDBJ whole genome shotgun (WGS) entry which is preliminary data.</text>
</comment>
<dbReference type="AlphaFoldDB" id="A0A4C1ZXP3"/>
<feature type="domain" description="BOD1/SHG1" evidence="1">
    <location>
        <begin position="43"/>
        <end position="96"/>
    </location>
</feature>
<dbReference type="PANTHER" id="PTHR31532">
    <property type="entry name" value="BIORIENTATION OF CHROMOSOMES IN CELL DIVISION 1 FAMILY MEMBER"/>
    <property type="match status" value="1"/>
</dbReference>
<evidence type="ECO:0000313" key="3">
    <source>
        <dbReference type="Proteomes" id="UP000299102"/>
    </source>
</evidence>
<organism evidence="2 3">
    <name type="scientific">Eumeta variegata</name>
    <name type="common">Bagworm moth</name>
    <name type="synonym">Eumeta japonica</name>
    <dbReference type="NCBI Taxonomy" id="151549"/>
    <lineage>
        <taxon>Eukaryota</taxon>
        <taxon>Metazoa</taxon>
        <taxon>Ecdysozoa</taxon>
        <taxon>Arthropoda</taxon>
        <taxon>Hexapoda</taxon>
        <taxon>Insecta</taxon>
        <taxon>Pterygota</taxon>
        <taxon>Neoptera</taxon>
        <taxon>Endopterygota</taxon>
        <taxon>Lepidoptera</taxon>
        <taxon>Glossata</taxon>
        <taxon>Ditrysia</taxon>
        <taxon>Tineoidea</taxon>
        <taxon>Psychidae</taxon>
        <taxon>Oiketicinae</taxon>
        <taxon>Eumeta</taxon>
    </lineage>
</organism>
<dbReference type="PANTHER" id="PTHR31532:SF10">
    <property type="entry name" value="BIORIENTATION OF CHROMOSOMES IN CELL DIVISION PROTEIN 1-LIKE 1"/>
    <property type="match status" value="1"/>
</dbReference>
<sequence length="97" mass="11382">MEGIGKHCCINFSTFLERGIERDSESACVALERMRVVYLLQASFRKECISDVDTRPAYQNLRQRVESSVATFLSHQLWKPDLNKNQLREKLRKHLLE</sequence>
<dbReference type="Pfam" id="PF05205">
    <property type="entry name" value="COMPASS-Shg1"/>
    <property type="match status" value="1"/>
</dbReference>
<evidence type="ECO:0000313" key="2">
    <source>
        <dbReference type="EMBL" id="GBP93226.1"/>
    </source>
</evidence>
<keyword evidence="3" id="KW-1185">Reference proteome</keyword>
<dbReference type="Proteomes" id="UP000299102">
    <property type="component" value="Unassembled WGS sequence"/>
</dbReference>
<protein>
    <submittedName>
        <fullName evidence="2">Biorientation of chromosomes in cell division protein 1</fullName>
    </submittedName>
</protein>
<keyword evidence="2" id="KW-0132">Cell division</keyword>
<dbReference type="GO" id="GO:0051301">
    <property type="term" value="P:cell division"/>
    <property type="evidence" value="ECO:0007669"/>
    <property type="project" value="UniProtKB-KW"/>
</dbReference>
<reference evidence="2 3" key="1">
    <citation type="journal article" date="2019" name="Commun. Biol.">
        <title>The bagworm genome reveals a unique fibroin gene that provides high tensile strength.</title>
        <authorList>
            <person name="Kono N."/>
            <person name="Nakamura H."/>
            <person name="Ohtoshi R."/>
            <person name="Tomita M."/>
            <person name="Numata K."/>
            <person name="Arakawa K."/>
        </authorList>
    </citation>
    <scope>NUCLEOTIDE SEQUENCE [LARGE SCALE GENOMIC DNA]</scope>
</reference>
<proteinExistence type="predicted"/>
<gene>
    <name evidence="2" type="primary">Bod1</name>
    <name evidence="2" type="ORF">EVAR_90137_1</name>
</gene>
<name>A0A4C1ZXP3_EUMVA</name>
<dbReference type="GO" id="GO:0048188">
    <property type="term" value="C:Set1C/COMPASS complex"/>
    <property type="evidence" value="ECO:0007669"/>
    <property type="project" value="TreeGrafter"/>
</dbReference>